<dbReference type="InterPro" id="IPR046673">
    <property type="entry name" value="ToxA_N"/>
</dbReference>
<dbReference type="AlphaFoldDB" id="A0A5E6VX53"/>
<organism evidence="3 4">
    <name type="scientific">Pseudomonas fluorescens</name>
    <dbReference type="NCBI Taxonomy" id="294"/>
    <lineage>
        <taxon>Bacteria</taxon>
        <taxon>Pseudomonadati</taxon>
        <taxon>Pseudomonadota</taxon>
        <taxon>Gammaproteobacteria</taxon>
        <taxon>Pseudomonadales</taxon>
        <taxon>Pseudomonadaceae</taxon>
        <taxon>Pseudomonas</taxon>
    </lineage>
</organism>
<evidence type="ECO:0000313" key="4">
    <source>
        <dbReference type="Proteomes" id="UP000325607"/>
    </source>
</evidence>
<dbReference type="Proteomes" id="UP000325607">
    <property type="component" value="Unassembled WGS sequence"/>
</dbReference>
<evidence type="ECO:0000256" key="1">
    <source>
        <dbReference type="SAM" id="MobiDB-lite"/>
    </source>
</evidence>
<dbReference type="Pfam" id="PF20178">
    <property type="entry name" value="ToxA_N"/>
    <property type="match status" value="1"/>
</dbReference>
<evidence type="ECO:0000259" key="2">
    <source>
        <dbReference type="Pfam" id="PF20178"/>
    </source>
</evidence>
<feature type="compositionally biased region" description="Polar residues" evidence="1">
    <location>
        <begin position="1"/>
        <end position="20"/>
    </location>
</feature>
<dbReference type="OrthoDB" id="1467561at2"/>
<name>A0A5E6VX53_PSEFL</name>
<feature type="region of interest" description="Disordered" evidence="1">
    <location>
        <begin position="1"/>
        <end position="23"/>
    </location>
</feature>
<dbReference type="RefSeq" id="WP_150582243.1">
    <property type="nucleotide sequence ID" value="NZ_CABVGX010000043.1"/>
</dbReference>
<proteinExistence type="predicted"/>
<gene>
    <name evidence="3" type="ORF">PS645_04310</name>
</gene>
<protein>
    <recommendedName>
        <fullName evidence="2">Dermonecrotic toxin N-terminal domain-containing protein</fullName>
    </recommendedName>
</protein>
<evidence type="ECO:0000313" key="3">
    <source>
        <dbReference type="EMBL" id="VVN21214.1"/>
    </source>
</evidence>
<feature type="domain" description="Dermonecrotic toxin N-terminal" evidence="2">
    <location>
        <begin position="87"/>
        <end position="348"/>
    </location>
</feature>
<accession>A0A5E6VX53</accession>
<reference evidence="3 4" key="1">
    <citation type="submission" date="2019-09" db="EMBL/GenBank/DDBJ databases">
        <authorList>
            <person name="Chandra G."/>
            <person name="Truman W A."/>
        </authorList>
    </citation>
    <scope>NUCLEOTIDE SEQUENCE [LARGE SCALE GENOMIC DNA]</scope>
    <source>
        <strain evidence="3">PS645</strain>
    </source>
</reference>
<dbReference type="EMBL" id="CABVGX010000043">
    <property type="protein sequence ID" value="VVN21214.1"/>
    <property type="molecule type" value="Genomic_DNA"/>
</dbReference>
<sequence>MQLSAGSEPTATGAAPNSQHPDAHYQPLKAAIPEWLGKASAARRLALKNTQPRLPDQLKAVPAAQHLRMKTLNGAHWTAQNDVDQRLAHIQDVSAFAEPILTAALKNRFDIELDVRTTFLRLYVPVTTPWFPVKTGARVWSVSLLDAVLHNFEEKETEDDAFEIESTFSTEPTSTGQFETLAAIKDKLSIAAFTQLCRELDIGARYQSYLKENLGLDNPVAAAVLQLKIDQSQKSALTAALHFALMNRDISQSHFILITGLLDGLQGMRINGAELLCHELTMLSASLTGVLVFSPDPESTRNTVKPVIYIPDDPEHPVKQYASMADLAHALTRRLRSKDYQRFFSRFVDYERRGEFFATLNNRLSKITWHPPVPGSAEPTWRETPLDKPILQLAITPIQRDLWRHLYQTKLNKILNDALVIAVPTATVDQKARWAFWDSVVKIATSIIETAAFVIAPFVPGLGEAMLAYMAYQLLDETFEGIVEWAQGRTTEAFEHLMGTVESLIQLGTFALGGVIGAGEFRKVLPEEIVAFIDRFKPVALPDGQCMSTTRRCRHCLPTRSNASRSIRT</sequence>